<evidence type="ECO:0000256" key="2">
    <source>
        <dbReference type="ARBA" id="ARBA00023163"/>
    </source>
</evidence>
<reference evidence="4 5" key="1">
    <citation type="submission" date="2019-12" db="EMBL/GenBank/DDBJ databases">
        <title>Isolation and characterization of three novel carbon monoxide-oxidizing members of Halobacteria from salione crusts and soils.</title>
        <authorList>
            <person name="Myers M.R."/>
            <person name="King G.M."/>
        </authorList>
    </citation>
    <scope>NUCLEOTIDE SEQUENCE [LARGE SCALE GENOMIC DNA]</scope>
    <source>
        <strain evidence="4 5">WSH3</strain>
    </source>
</reference>
<sequence>MAQSKRAGGSDGRDDSPLFRAKLAVEPDQDAPCVLLSGDTDSAVIAHELKIPPSCPEHDESGRCDPVRCGRCHTHLGDGGDTYISARPTDGCICPVLKAHSCLTRLEAVRSGTLVVTVVSSRRAELFDLIDDLRTVAATVSIDWITTVDGEGETITVDTDVITDTQRDTLETALNAGHYEGGATLSDLAARLGLSESAVSQRLNAAETRLVRAFLGEISDSDPT</sequence>
<dbReference type="InterPro" id="IPR007050">
    <property type="entry name" value="HTH_bacterioopsin"/>
</dbReference>
<protein>
    <submittedName>
        <fullName evidence="4">Winged helix-turn-helix transcriptional regulator</fullName>
    </submittedName>
</protein>
<evidence type="ECO:0000313" key="5">
    <source>
        <dbReference type="Proteomes" id="UP000466535"/>
    </source>
</evidence>
<evidence type="ECO:0000259" key="3">
    <source>
        <dbReference type="Pfam" id="PF04967"/>
    </source>
</evidence>
<gene>
    <name evidence="4" type="ORF">GRX03_07475</name>
</gene>
<dbReference type="RefSeq" id="WP_159763572.1">
    <property type="nucleotide sequence ID" value="NZ_WUUT01000002.1"/>
</dbReference>
<name>A0A6B0T811_9EURY</name>
<dbReference type="PANTHER" id="PTHR34236">
    <property type="entry name" value="DIMETHYL SULFOXIDE REDUCTASE TRANSCRIPTIONAL ACTIVATOR"/>
    <property type="match status" value="1"/>
</dbReference>
<accession>A0A6B0T811</accession>
<proteinExistence type="predicted"/>
<comment type="caution">
    <text evidence="4">The sequence shown here is derived from an EMBL/GenBank/DDBJ whole genome shotgun (WGS) entry which is preliminary data.</text>
</comment>
<keyword evidence="5" id="KW-1185">Reference proteome</keyword>
<dbReference type="Proteomes" id="UP000466535">
    <property type="component" value="Unassembled WGS sequence"/>
</dbReference>
<dbReference type="AlphaFoldDB" id="A0A6B0T811"/>
<evidence type="ECO:0000256" key="1">
    <source>
        <dbReference type="ARBA" id="ARBA00023015"/>
    </source>
</evidence>
<evidence type="ECO:0000313" key="4">
    <source>
        <dbReference type="EMBL" id="MXR51442.1"/>
    </source>
</evidence>
<feature type="domain" description="HTH bat-type" evidence="3">
    <location>
        <begin position="162"/>
        <end position="211"/>
    </location>
</feature>
<dbReference type="Pfam" id="PF04967">
    <property type="entry name" value="HTH_10"/>
    <property type="match status" value="1"/>
</dbReference>
<dbReference type="EMBL" id="WUUT01000002">
    <property type="protein sequence ID" value="MXR51442.1"/>
    <property type="molecule type" value="Genomic_DNA"/>
</dbReference>
<keyword evidence="2" id="KW-0804">Transcription</keyword>
<dbReference type="PANTHER" id="PTHR34236:SF1">
    <property type="entry name" value="DIMETHYL SULFOXIDE REDUCTASE TRANSCRIPTIONAL ACTIVATOR"/>
    <property type="match status" value="1"/>
</dbReference>
<organism evidence="4 5">
    <name type="scientific">Halovenus carboxidivorans</name>
    <dbReference type="NCBI Taxonomy" id="2692199"/>
    <lineage>
        <taxon>Archaea</taxon>
        <taxon>Methanobacteriati</taxon>
        <taxon>Methanobacteriota</taxon>
        <taxon>Stenosarchaea group</taxon>
        <taxon>Halobacteria</taxon>
        <taxon>Halobacteriales</taxon>
        <taxon>Haloarculaceae</taxon>
        <taxon>Halovenus</taxon>
    </lineage>
</organism>
<dbReference type="OrthoDB" id="51502at2157"/>
<keyword evidence="1" id="KW-0805">Transcription regulation</keyword>